<name>A0AAV3RFV8_LITER</name>
<sequence>MSSFSLSTFYFLLLLSCIYVTAKNVIASSKQDVEMVDMAHSKMLQTIEWGRRLNVHTNFEQNMTNFGNNIAIEDCLNLYEDSEPRLMMVVLRRENSTHDDVVTWLSAALAGHNSCLDGLEEKGGLLMKSQEAQI</sequence>
<evidence type="ECO:0000259" key="2">
    <source>
        <dbReference type="Pfam" id="PF04043"/>
    </source>
</evidence>
<proteinExistence type="predicted"/>
<dbReference type="Pfam" id="PF04043">
    <property type="entry name" value="PMEI"/>
    <property type="match status" value="1"/>
</dbReference>
<keyword evidence="1" id="KW-0732">Signal</keyword>
<gene>
    <name evidence="3" type="ORF">LIER_41886</name>
</gene>
<evidence type="ECO:0000313" key="3">
    <source>
        <dbReference type="EMBL" id="GAA0175282.1"/>
    </source>
</evidence>
<organism evidence="3 4">
    <name type="scientific">Lithospermum erythrorhizon</name>
    <name type="common">Purple gromwell</name>
    <name type="synonym">Lithospermum officinale var. erythrorhizon</name>
    <dbReference type="NCBI Taxonomy" id="34254"/>
    <lineage>
        <taxon>Eukaryota</taxon>
        <taxon>Viridiplantae</taxon>
        <taxon>Streptophyta</taxon>
        <taxon>Embryophyta</taxon>
        <taxon>Tracheophyta</taxon>
        <taxon>Spermatophyta</taxon>
        <taxon>Magnoliopsida</taxon>
        <taxon>eudicotyledons</taxon>
        <taxon>Gunneridae</taxon>
        <taxon>Pentapetalae</taxon>
        <taxon>asterids</taxon>
        <taxon>lamiids</taxon>
        <taxon>Boraginales</taxon>
        <taxon>Boraginaceae</taxon>
        <taxon>Boraginoideae</taxon>
        <taxon>Lithospermeae</taxon>
        <taxon>Lithospermum</taxon>
    </lineage>
</organism>
<feature type="chain" id="PRO_5043629520" description="Pectinesterase inhibitor domain-containing protein" evidence="1">
    <location>
        <begin position="23"/>
        <end position="134"/>
    </location>
</feature>
<evidence type="ECO:0000313" key="4">
    <source>
        <dbReference type="Proteomes" id="UP001454036"/>
    </source>
</evidence>
<dbReference type="SUPFAM" id="SSF101148">
    <property type="entry name" value="Plant invertase/pectin methylesterase inhibitor"/>
    <property type="match status" value="1"/>
</dbReference>
<keyword evidence="4" id="KW-1185">Reference proteome</keyword>
<dbReference type="EMBL" id="BAABME010027251">
    <property type="protein sequence ID" value="GAA0175282.1"/>
    <property type="molecule type" value="Genomic_DNA"/>
</dbReference>
<dbReference type="Gene3D" id="1.20.140.40">
    <property type="entry name" value="Invertase/pectin methylesterase inhibitor family protein"/>
    <property type="match status" value="1"/>
</dbReference>
<comment type="caution">
    <text evidence="3">The sequence shown here is derived from an EMBL/GenBank/DDBJ whole genome shotgun (WGS) entry which is preliminary data.</text>
</comment>
<dbReference type="GO" id="GO:0004857">
    <property type="term" value="F:enzyme inhibitor activity"/>
    <property type="evidence" value="ECO:0007669"/>
    <property type="project" value="InterPro"/>
</dbReference>
<protein>
    <recommendedName>
        <fullName evidence="2">Pectinesterase inhibitor domain-containing protein</fullName>
    </recommendedName>
</protein>
<reference evidence="3 4" key="1">
    <citation type="submission" date="2024-01" db="EMBL/GenBank/DDBJ databases">
        <title>The complete chloroplast genome sequence of Lithospermum erythrorhizon: insights into the phylogenetic relationship among Boraginaceae species and the maternal lineages of purple gromwells.</title>
        <authorList>
            <person name="Okada T."/>
            <person name="Watanabe K."/>
        </authorList>
    </citation>
    <scope>NUCLEOTIDE SEQUENCE [LARGE SCALE GENOMIC DNA]</scope>
</reference>
<dbReference type="InterPro" id="IPR006501">
    <property type="entry name" value="Pectinesterase_inhib_dom"/>
</dbReference>
<dbReference type="Proteomes" id="UP001454036">
    <property type="component" value="Unassembled WGS sequence"/>
</dbReference>
<evidence type="ECO:0000256" key="1">
    <source>
        <dbReference type="SAM" id="SignalP"/>
    </source>
</evidence>
<dbReference type="AlphaFoldDB" id="A0AAV3RFV8"/>
<feature type="signal peptide" evidence="1">
    <location>
        <begin position="1"/>
        <end position="22"/>
    </location>
</feature>
<dbReference type="InterPro" id="IPR035513">
    <property type="entry name" value="Invertase/methylesterase_inhib"/>
</dbReference>
<accession>A0AAV3RFV8</accession>
<feature type="domain" description="Pectinesterase inhibitor" evidence="2">
    <location>
        <begin position="65"/>
        <end position="129"/>
    </location>
</feature>